<protein>
    <submittedName>
        <fullName evidence="9">Uncharacterized protein</fullName>
    </submittedName>
</protein>
<comment type="similarity">
    <text evidence="2">Belongs to the complex I NDUFA5 subunit family.</text>
</comment>
<dbReference type="InterPro" id="IPR006806">
    <property type="entry name" value="NDUFA5"/>
</dbReference>
<keyword evidence="5" id="KW-0999">Mitochondrion inner membrane</keyword>
<keyword evidence="4" id="KW-0679">Respiratory chain</keyword>
<evidence type="ECO:0000256" key="6">
    <source>
        <dbReference type="ARBA" id="ARBA00022982"/>
    </source>
</evidence>
<evidence type="ECO:0000256" key="1">
    <source>
        <dbReference type="ARBA" id="ARBA00004443"/>
    </source>
</evidence>
<organism evidence="9 10">
    <name type="scientific">Prototheca wickerhamii</name>
    <dbReference type="NCBI Taxonomy" id="3111"/>
    <lineage>
        <taxon>Eukaryota</taxon>
        <taxon>Viridiplantae</taxon>
        <taxon>Chlorophyta</taxon>
        <taxon>core chlorophytes</taxon>
        <taxon>Trebouxiophyceae</taxon>
        <taxon>Chlorellales</taxon>
        <taxon>Chlorellaceae</taxon>
        <taxon>Prototheca</taxon>
    </lineage>
</organism>
<dbReference type="GO" id="GO:0022904">
    <property type="term" value="P:respiratory electron transport chain"/>
    <property type="evidence" value="ECO:0007669"/>
    <property type="project" value="InterPro"/>
</dbReference>
<proteinExistence type="inferred from homology"/>
<dbReference type="PANTHER" id="PTHR12653:SF0">
    <property type="entry name" value="NADH DEHYDROGENASE [UBIQUINONE] 1 ALPHA SUBCOMPLEX SUBUNIT 5"/>
    <property type="match status" value="1"/>
</dbReference>
<reference evidence="9" key="1">
    <citation type="submission" date="2021-01" db="EMBL/GenBank/DDBJ databases">
        <authorList>
            <person name="Eckstrom K.M.E."/>
        </authorList>
    </citation>
    <scope>NUCLEOTIDE SEQUENCE</scope>
    <source>
        <strain evidence="9">UVCC 0001</strain>
    </source>
</reference>
<evidence type="ECO:0000256" key="2">
    <source>
        <dbReference type="ARBA" id="ARBA00010261"/>
    </source>
</evidence>
<dbReference type="PANTHER" id="PTHR12653">
    <property type="entry name" value="NADH-UBIQUINONE OXIDOREDUCTASE 13 KD-B SUBUNIT"/>
    <property type="match status" value="1"/>
</dbReference>
<evidence type="ECO:0000256" key="5">
    <source>
        <dbReference type="ARBA" id="ARBA00022792"/>
    </source>
</evidence>
<accession>A0AAD9IGC4</accession>
<evidence type="ECO:0000256" key="4">
    <source>
        <dbReference type="ARBA" id="ARBA00022660"/>
    </source>
</evidence>
<dbReference type="Proteomes" id="UP001255856">
    <property type="component" value="Unassembled WGS sequence"/>
</dbReference>
<evidence type="ECO:0000256" key="3">
    <source>
        <dbReference type="ARBA" id="ARBA00022448"/>
    </source>
</evidence>
<dbReference type="EMBL" id="JASFZW010000011">
    <property type="protein sequence ID" value="KAK2076130.1"/>
    <property type="molecule type" value="Genomic_DNA"/>
</dbReference>
<comment type="caution">
    <text evidence="9">The sequence shown here is derived from an EMBL/GenBank/DDBJ whole genome shotgun (WGS) entry which is preliminary data.</text>
</comment>
<evidence type="ECO:0000313" key="9">
    <source>
        <dbReference type="EMBL" id="KAK2076130.1"/>
    </source>
</evidence>
<name>A0AAD9IGC4_PROWI</name>
<keyword evidence="7" id="KW-0496">Mitochondrion</keyword>
<dbReference type="GO" id="GO:0005743">
    <property type="term" value="C:mitochondrial inner membrane"/>
    <property type="evidence" value="ECO:0007669"/>
    <property type="project" value="UniProtKB-SubCell"/>
</dbReference>
<dbReference type="AlphaFoldDB" id="A0AAD9IGC4"/>
<comment type="subcellular location">
    <subcellularLocation>
        <location evidence="1">Mitochondrion inner membrane</location>
        <topology evidence="1">Peripheral membrane protein</topology>
        <orientation evidence="1">Matrix side</orientation>
    </subcellularLocation>
</comment>
<keyword evidence="3" id="KW-0813">Transport</keyword>
<evidence type="ECO:0000256" key="7">
    <source>
        <dbReference type="ARBA" id="ARBA00023128"/>
    </source>
</evidence>
<keyword evidence="10" id="KW-1185">Reference proteome</keyword>
<keyword evidence="8" id="KW-0472">Membrane</keyword>
<sequence>MLALASLQRLNAARLAARCVAVRCKSTTGIVGLPVVEDARDSLEEHYGKVLEAVQVIPESAEFRSLIEKTVNHRLGLLKSELVDEELEQELGRQLEEEIKLMQDELKLIPKMAAWKPWEVEEGHTVMEEVEIQEELGGAPK</sequence>
<gene>
    <name evidence="9" type="ORF">QBZ16_001062</name>
</gene>
<keyword evidence="6" id="KW-0249">Electron transport</keyword>
<dbReference type="Pfam" id="PF04716">
    <property type="entry name" value="ETC_C1_NDUFA5"/>
    <property type="match status" value="1"/>
</dbReference>
<evidence type="ECO:0000256" key="8">
    <source>
        <dbReference type="ARBA" id="ARBA00023136"/>
    </source>
</evidence>
<evidence type="ECO:0000313" key="10">
    <source>
        <dbReference type="Proteomes" id="UP001255856"/>
    </source>
</evidence>